<dbReference type="PROSITE" id="PS50010">
    <property type="entry name" value="DH_2"/>
    <property type="match status" value="1"/>
</dbReference>
<feature type="coiled-coil region" evidence="1">
    <location>
        <begin position="355"/>
        <end position="382"/>
    </location>
</feature>
<dbReference type="Pfam" id="PF16652">
    <property type="entry name" value="PH_13"/>
    <property type="match status" value="1"/>
</dbReference>
<evidence type="ECO:0000313" key="6">
    <source>
        <dbReference type="Proteomes" id="UP001209878"/>
    </source>
</evidence>
<evidence type="ECO:0000259" key="3">
    <source>
        <dbReference type="PROSITE" id="PS50003"/>
    </source>
</evidence>
<feature type="region of interest" description="Disordered" evidence="2">
    <location>
        <begin position="614"/>
        <end position="673"/>
    </location>
</feature>
<dbReference type="EMBL" id="JAODUO010000692">
    <property type="protein sequence ID" value="KAK2175998.1"/>
    <property type="molecule type" value="Genomic_DNA"/>
</dbReference>
<dbReference type="AlphaFoldDB" id="A0AAD9KQU5"/>
<dbReference type="CDD" id="cd00160">
    <property type="entry name" value="RhoGEF"/>
    <property type="match status" value="1"/>
</dbReference>
<dbReference type="Pfam" id="PF00621">
    <property type="entry name" value="RhoGEF"/>
    <property type="match status" value="1"/>
</dbReference>
<evidence type="ECO:0000256" key="2">
    <source>
        <dbReference type="SAM" id="MobiDB-lite"/>
    </source>
</evidence>
<dbReference type="SUPFAM" id="SSF48065">
    <property type="entry name" value="DBL homology domain (DH-domain)"/>
    <property type="match status" value="1"/>
</dbReference>
<feature type="compositionally biased region" description="Polar residues" evidence="2">
    <location>
        <begin position="614"/>
        <end position="626"/>
    </location>
</feature>
<reference evidence="5" key="1">
    <citation type="journal article" date="2023" name="Mol. Biol. Evol.">
        <title>Third-Generation Sequencing Reveals the Adaptive Role of the Epigenome in Three Deep-Sea Polychaetes.</title>
        <authorList>
            <person name="Perez M."/>
            <person name="Aroh O."/>
            <person name="Sun Y."/>
            <person name="Lan Y."/>
            <person name="Juniper S.K."/>
            <person name="Young C.R."/>
            <person name="Angers B."/>
            <person name="Qian P.Y."/>
        </authorList>
    </citation>
    <scope>NUCLEOTIDE SEQUENCE</scope>
    <source>
        <strain evidence="5">R07B-5</strain>
    </source>
</reference>
<evidence type="ECO:0000259" key="4">
    <source>
        <dbReference type="PROSITE" id="PS50010"/>
    </source>
</evidence>
<dbReference type="CDD" id="cd13245">
    <property type="entry name" value="PH_PLEKHG7"/>
    <property type="match status" value="1"/>
</dbReference>
<feature type="region of interest" description="Disordered" evidence="2">
    <location>
        <begin position="555"/>
        <end position="574"/>
    </location>
</feature>
<dbReference type="InterPro" id="IPR001849">
    <property type="entry name" value="PH_domain"/>
</dbReference>
<protein>
    <recommendedName>
        <fullName evidence="7">Pleckstrin homology domain-containing family G member 7</fullName>
    </recommendedName>
</protein>
<feature type="compositionally biased region" description="Polar residues" evidence="2">
    <location>
        <begin position="633"/>
        <end position="646"/>
    </location>
</feature>
<dbReference type="InterPro" id="IPR000219">
    <property type="entry name" value="DH_dom"/>
</dbReference>
<dbReference type="InterPro" id="IPR040181">
    <property type="entry name" value="PKHG5/7"/>
</dbReference>
<evidence type="ECO:0008006" key="7">
    <source>
        <dbReference type="Google" id="ProtNLM"/>
    </source>
</evidence>
<dbReference type="InterPro" id="IPR011993">
    <property type="entry name" value="PH-like_dom_sf"/>
</dbReference>
<dbReference type="InterPro" id="IPR035899">
    <property type="entry name" value="DBL_dom_sf"/>
</dbReference>
<gene>
    <name evidence="5" type="ORF">NP493_693g00020</name>
</gene>
<dbReference type="GO" id="GO:0005085">
    <property type="term" value="F:guanyl-nucleotide exchange factor activity"/>
    <property type="evidence" value="ECO:0007669"/>
    <property type="project" value="InterPro"/>
</dbReference>
<accession>A0AAD9KQU5</accession>
<dbReference type="PANTHER" id="PTHR13217:SF6">
    <property type="entry name" value="PLECKSTRIN HOMOLOGY DOMAIN-CONTAINING FAMILY G MEMBER 7"/>
    <property type="match status" value="1"/>
</dbReference>
<dbReference type="GO" id="GO:0007266">
    <property type="term" value="P:Rho protein signal transduction"/>
    <property type="evidence" value="ECO:0007669"/>
    <property type="project" value="TreeGrafter"/>
</dbReference>
<dbReference type="SMART" id="SM00233">
    <property type="entry name" value="PH"/>
    <property type="match status" value="1"/>
</dbReference>
<feature type="domain" description="DH" evidence="4">
    <location>
        <begin position="181"/>
        <end position="375"/>
    </location>
</feature>
<dbReference type="PANTHER" id="PTHR13217">
    <property type="entry name" value="PLECKSTRIN HOMOLOGY DOMAIN-CONTAINING FAMILY G MEMBER 7"/>
    <property type="match status" value="1"/>
</dbReference>
<proteinExistence type="predicted"/>
<dbReference type="PROSITE" id="PS50003">
    <property type="entry name" value="PH_DOMAIN"/>
    <property type="match status" value="1"/>
</dbReference>
<dbReference type="Gene3D" id="1.20.900.10">
    <property type="entry name" value="Dbl homology (DH) domain"/>
    <property type="match status" value="1"/>
</dbReference>
<dbReference type="SUPFAM" id="SSF50729">
    <property type="entry name" value="PH domain-like"/>
    <property type="match status" value="1"/>
</dbReference>
<dbReference type="SMART" id="SM00325">
    <property type="entry name" value="RhoGEF"/>
    <property type="match status" value="1"/>
</dbReference>
<organism evidence="5 6">
    <name type="scientific">Ridgeia piscesae</name>
    <name type="common">Tubeworm</name>
    <dbReference type="NCBI Taxonomy" id="27915"/>
    <lineage>
        <taxon>Eukaryota</taxon>
        <taxon>Metazoa</taxon>
        <taxon>Spiralia</taxon>
        <taxon>Lophotrochozoa</taxon>
        <taxon>Annelida</taxon>
        <taxon>Polychaeta</taxon>
        <taxon>Sedentaria</taxon>
        <taxon>Canalipalpata</taxon>
        <taxon>Sabellida</taxon>
        <taxon>Siboglinidae</taxon>
        <taxon>Ridgeia</taxon>
    </lineage>
</organism>
<evidence type="ECO:0000313" key="5">
    <source>
        <dbReference type="EMBL" id="KAK2175998.1"/>
    </source>
</evidence>
<feature type="domain" description="PH" evidence="3">
    <location>
        <begin position="429"/>
        <end position="552"/>
    </location>
</feature>
<dbReference type="Proteomes" id="UP001209878">
    <property type="component" value="Unassembled WGS sequence"/>
</dbReference>
<keyword evidence="1" id="KW-0175">Coiled coil</keyword>
<dbReference type="Gene3D" id="2.30.29.30">
    <property type="entry name" value="Pleckstrin-homology domain (PH domain)/Phosphotyrosine-binding domain (PTB)"/>
    <property type="match status" value="1"/>
</dbReference>
<evidence type="ECO:0000256" key="1">
    <source>
        <dbReference type="SAM" id="Coils"/>
    </source>
</evidence>
<feature type="region of interest" description="Disordered" evidence="2">
    <location>
        <begin position="1"/>
        <end position="60"/>
    </location>
</feature>
<name>A0AAD9KQU5_RIDPI</name>
<feature type="compositionally biased region" description="Low complexity" evidence="2">
    <location>
        <begin position="37"/>
        <end position="47"/>
    </location>
</feature>
<keyword evidence="6" id="KW-1185">Reference proteome</keyword>
<comment type="caution">
    <text evidence="5">The sequence shown here is derived from an EMBL/GenBank/DDBJ whole genome shotgun (WGS) entry which is preliminary data.</text>
</comment>
<sequence length="731" mass="82484">MSRRGRRQAIFDPKGLGLVAAPDGELSPSNSCDESEGSCSSGSQQCDRTTRKRSSADLGVRYPGDLVGQRRQRHHQKVLIKRNTIADFAVNKAYQASTASLISDQDSKKLKGTFSLLKLIDKKSHKAKDAPPQLSDVLQALKPSEFRDSCITCYKDVHWSELIASKDKDGESFHISESERKRRESVWELFTSECVFLVDHIMVLKHCFMEPLKKVQVEGHLMFAEPQDLFGNIDELCYVSYTFCRDFISLLLKDAGLNDFGCTAVVSKALQRLSQLTRDGEVYHDYCLNYSKAITYLEQLRKNEEFCEFEKYCELDPRCHRLQLTDLLISPMHRCTKVPLLLNKIRKYTQDPDEKQHLTESLEKLEQSLKSLEVKMKWLKNFERVQEIQQQLVWQPITEMDPRAYVPEFLRNKLNHQPCERLLASPKRQLLHEGPLTLLEVSKTVDMHMFLFDDILLLTRIKKPARKKTSDPVNPRNQTDGAVFVVHKQPVALDRFTLHDVRPPDAAANGLKNAFVLVQISRFQQVIGAFTLQAPSDSAKTTWVSQLRDAQEKYKASVSPLNRPPKLSRDDDVSLSGSAELDIGTTAMVAPPCGDPCRRLSVSTTMRQAWLSRVSSDQLHTSTESIASRETRITNIGSDESLNGHGNNNNNSSSDTRPADANGQYCRLADSGDDDKRSAAYADALVAPRSGSQTSLPAEEAKTDVLSPHAKRLSRLKAIREKSQSLDAIYI</sequence>